<reference evidence="3 4" key="1">
    <citation type="submission" date="2019-06" db="EMBL/GenBank/DDBJ databases">
        <title>A chromosomal-level reference genome of Carpinus fangiana (Coryloideae, Betulaceae).</title>
        <authorList>
            <person name="Yang X."/>
            <person name="Wang Z."/>
            <person name="Zhang L."/>
            <person name="Hao G."/>
            <person name="Liu J."/>
            <person name="Yang Y."/>
        </authorList>
    </citation>
    <scope>NUCLEOTIDE SEQUENCE [LARGE SCALE GENOMIC DNA]</scope>
    <source>
        <strain evidence="3">Cfa_2016G</strain>
        <tissue evidence="3">Leaf</tissue>
    </source>
</reference>
<name>A0A5N6QT33_9ROSI</name>
<dbReference type="Gene3D" id="3.40.50.1820">
    <property type="entry name" value="alpha/beta hydrolase"/>
    <property type="match status" value="1"/>
</dbReference>
<dbReference type="GO" id="GO:0016787">
    <property type="term" value="F:hydrolase activity"/>
    <property type="evidence" value="ECO:0007669"/>
    <property type="project" value="InterPro"/>
</dbReference>
<gene>
    <name evidence="3" type="ORF">FH972_006102</name>
</gene>
<accession>A0A5N6QT33</accession>
<dbReference type="InterPro" id="IPR029058">
    <property type="entry name" value="AB_hydrolase_fold"/>
</dbReference>
<evidence type="ECO:0000313" key="3">
    <source>
        <dbReference type="EMBL" id="KAE8009678.1"/>
    </source>
</evidence>
<keyword evidence="1" id="KW-0732">Signal</keyword>
<dbReference type="Pfam" id="PF01738">
    <property type="entry name" value="DLH"/>
    <property type="match status" value="1"/>
</dbReference>
<organism evidence="3 4">
    <name type="scientific">Carpinus fangiana</name>
    <dbReference type="NCBI Taxonomy" id="176857"/>
    <lineage>
        <taxon>Eukaryota</taxon>
        <taxon>Viridiplantae</taxon>
        <taxon>Streptophyta</taxon>
        <taxon>Embryophyta</taxon>
        <taxon>Tracheophyta</taxon>
        <taxon>Spermatophyta</taxon>
        <taxon>Magnoliopsida</taxon>
        <taxon>eudicotyledons</taxon>
        <taxon>Gunneridae</taxon>
        <taxon>Pentapetalae</taxon>
        <taxon>rosids</taxon>
        <taxon>fabids</taxon>
        <taxon>Fagales</taxon>
        <taxon>Betulaceae</taxon>
        <taxon>Carpinus</taxon>
    </lineage>
</organism>
<keyword evidence="4" id="KW-1185">Reference proteome</keyword>
<protein>
    <recommendedName>
        <fullName evidence="2">Dienelactone hydrolase domain-containing protein</fullName>
    </recommendedName>
</protein>
<feature type="signal peptide" evidence="1">
    <location>
        <begin position="1"/>
        <end position="33"/>
    </location>
</feature>
<evidence type="ECO:0000256" key="1">
    <source>
        <dbReference type="SAM" id="SignalP"/>
    </source>
</evidence>
<dbReference type="AlphaFoldDB" id="A0A5N6QT33"/>
<dbReference type="PANTHER" id="PTHR17630">
    <property type="entry name" value="DIENELACTONE HYDROLASE"/>
    <property type="match status" value="1"/>
</dbReference>
<proteinExistence type="predicted"/>
<evidence type="ECO:0000313" key="4">
    <source>
        <dbReference type="Proteomes" id="UP000327013"/>
    </source>
</evidence>
<evidence type="ECO:0000259" key="2">
    <source>
        <dbReference type="Pfam" id="PF01738"/>
    </source>
</evidence>
<dbReference type="EMBL" id="CM017322">
    <property type="protein sequence ID" value="KAE8009678.1"/>
    <property type="molecule type" value="Genomic_DNA"/>
</dbReference>
<feature type="chain" id="PRO_5024429820" description="Dienelactone hydrolase domain-containing protein" evidence="1">
    <location>
        <begin position="34"/>
        <end position="273"/>
    </location>
</feature>
<dbReference type="OrthoDB" id="17560at2759"/>
<dbReference type="PANTHER" id="PTHR17630:SF97">
    <property type="entry name" value="ENDO-1,31,4-BETA-D-GLUCANASE-LIKE"/>
    <property type="match status" value="1"/>
</dbReference>
<feature type="domain" description="Dienelactone hydrolase" evidence="2">
    <location>
        <begin position="66"/>
        <end position="272"/>
    </location>
</feature>
<dbReference type="Proteomes" id="UP000327013">
    <property type="component" value="Chromosome 2"/>
</dbReference>
<sequence>MAQANYVLPFIFGRLSFFLLLSIFLSLPLGHVAEEAGTLSRHCLENPPTLNSSYGAGSVKEIGGLKAYVTGHSHSKRAILLVSDVYGYEAPHLRKIADKVAQSGFYAVVPDFFYGDPFVVNSSTTKEAWLNTHGTDKGFEDAKPVIAALRETGILAVGAAGFCWGGNVVTKLAKTDLIKAAVLLHPSWITLDDIKAVKIPITILAGELDNGTPPKLLEQFESSLSEHKVTNFIKIYPKVKHGWTLRYNDTDATAVKAAEEAHNDMLQWLIKYV</sequence>
<dbReference type="InterPro" id="IPR002925">
    <property type="entry name" value="Dienelactn_hydro"/>
</dbReference>
<dbReference type="SUPFAM" id="SSF53474">
    <property type="entry name" value="alpha/beta-Hydrolases"/>
    <property type="match status" value="1"/>
</dbReference>